<dbReference type="Proteomes" id="UP001432322">
    <property type="component" value="Unassembled WGS sequence"/>
</dbReference>
<evidence type="ECO:0000313" key="2">
    <source>
        <dbReference type="Proteomes" id="UP001432322"/>
    </source>
</evidence>
<organism evidence="1 2">
    <name type="scientific">Pristionchus fissidentatus</name>
    <dbReference type="NCBI Taxonomy" id="1538716"/>
    <lineage>
        <taxon>Eukaryota</taxon>
        <taxon>Metazoa</taxon>
        <taxon>Ecdysozoa</taxon>
        <taxon>Nematoda</taxon>
        <taxon>Chromadorea</taxon>
        <taxon>Rhabditida</taxon>
        <taxon>Rhabditina</taxon>
        <taxon>Diplogasteromorpha</taxon>
        <taxon>Diplogasteroidea</taxon>
        <taxon>Neodiplogasteridae</taxon>
        <taxon>Pristionchus</taxon>
    </lineage>
</organism>
<accession>A0AAV5V9E2</accession>
<sequence>RSLRDMSADQIKERIHLSKMSQVKENEEVQKLEALSREVDELLPLWKSGTETLCNDTSDLLRNLETTSGELESAFRKMQIEIEDELRSIKDRIRDLSQRGEEVHKLQSEVHSHLMQAKIAQIAAVFTWIYNFAARKLANFVS</sequence>
<reference evidence="1" key="1">
    <citation type="submission" date="2023-10" db="EMBL/GenBank/DDBJ databases">
        <title>Genome assembly of Pristionchus species.</title>
        <authorList>
            <person name="Yoshida K."/>
            <person name="Sommer R.J."/>
        </authorList>
    </citation>
    <scope>NUCLEOTIDE SEQUENCE</scope>
    <source>
        <strain evidence="1">RS5133</strain>
    </source>
</reference>
<protein>
    <submittedName>
        <fullName evidence="1">Uncharacterized protein</fullName>
    </submittedName>
</protein>
<feature type="non-terminal residue" evidence="1">
    <location>
        <position position="142"/>
    </location>
</feature>
<gene>
    <name evidence="1" type="ORF">PFISCL1PPCAC_7547</name>
</gene>
<evidence type="ECO:0000313" key="1">
    <source>
        <dbReference type="EMBL" id="GMT16250.1"/>
    </source>
</evidence>
<name>A0AAV5V9E2_9BILA</name>
<comment type="caution">
    <text evidence="1">The sequence shown here is derived from an EMBL/GenBank/DDBJ whole genome shotgun (WGS) entry which is preliminary data.</text>
</comment>
<feature type="non-terminal residue" evidence="1">
    <location>
        <position position="1"/>
    </location>
</feature>
<dbReference type="EMBL" id="BTSY01000002">
    <property type="protein sequence ID" value="GMT16250.1"/>
    <property type="molecule type" value="Genomic_DNA"/>
</dbReference>
<proteinExistence type="predicted"/>
<keyword evidence="2" id="KW-1185">Reference proteome</keyword>
<dbReference type="AlphaFoldDB" id="A0AAV5V9E2"/>